<evidence type="ECO:0000256" key="10">
    <source>
        <dbReference type="ARBA" id="ARBA00043193"/>
    </source>
</evidence>
<evidence type="ECO:0000256" key="8">
    <source>
        <dbReference type="ARBA" id="ARBA00042850"/>
    </source>
</evidence>
<evidence type="ECO:0000256" key="4">
    <source>
        <dbReference type="ARBA" id="ARBA00041057"/>
    </source>
</evidence>
<dbReference type="GO" id="GO:0004649">
    <property type="term" value="F:poly(ADP-ribose) glycohydrolase activity"/>
    <property type="evidence" value="ECO:0007669"/>
    <property type="project" value="UniProtKB-EC"/>
</dbReference>
<comment type="catalytic activity">
    <reaction evidence="11">
        <text>alpha-NAD(+) + H2O = ADP-D-ribose + nicotinamide + H(+)</text>
        <dbReference type="Rhea" id="RHEA:68792"/>
        <dbReference type="ChEBI" id="CHEBI:15377"/>
        <dbReference type="ChEBI" id="CHEBI:15378"/>
        <dbReference type="ChEBI" id="CHEBI:17154"/>
        <dbReference type="ChEBI" id="CHEBI:57967"/>
        <dbReference type="ChEBI" id="CHEBI:77017"/>
    </reaction>
</comment>
<dbReference type="PANTHER" id="PTHR16222:SF24">
    <property type="entry name" value="ADP-RIBOSYLHYDROLASE ARH3"/>
    <property type="match status" value="1"/>
</dbReference>
<feature type="binding site" evidence="12">
    <location>
        <position position="277"/>
    </location>
    <ligand>
        <name>Mg(2+)</name>
        <dbReference type="ChEBI" id="CHEBI:18420"/>
        <label>1</label>
    </ligand>
</feature>
<name>A0AAI9X264_PENTH</name>
<evidence type="ECO:0000256" key="6">
    <source>
        <dbReference type="ARBA" id="ARBA00042471"/>
    </source>
</evidence>
<evidence type="ECO:0000256" key="12">
    <source>
        <dbReference type="PIRSR" id="PIRSR605502-1"/>
    </source>
</evidence>
<dbReference type="InterPro" id="IPR050792">
    <property type="entry name" value="ADP-ribosylglycohydrolase"/>
</dbReference>
<evidence type="ECO:0000256" key="7">
    <source>
        <dbReference type="ARBA" id="ARBA00042722"/>
    </source>
</evidence>
<organism evidence="13 14">
    <name type="scientific">Penicillium thymicola</name>
    <dbReference type="NCBI Taxonomy" id="293382"/>
    <lineage>
        <taxon>Eukaryota</taxon>
        <taxon>Fungi</taxon>
        <taxon>Dikarya</taxon>
        <taxon>Ascomycota</taxon>
        <taxon>Pezizomycotina</taxon>
        <taxon>Eurotiomycetes</taxon>
        <taxon>Eurotiomycetidae</taxon>
        <taxon>Eurotiales</taxon>
        <taxon>Aspergillaceae</taxon>
        <taxon>Penicillium</taxon>
    </lineage>
</organism>
<keyword evidence="3" id="KW-0378">Hydrolase</keyword>
<keyword evidence="12" id="KW-0479">Metal-binding</keyword>
<comment type="caution">
    <text evidence="13">The sequence shown here is derived from an EMBL/GenBank/DDBJ whole genome shotgun (WGS) entry which is preliminary data.</text>
</comment>
<dbReference type="AlphaFoldDB" id="A0AAI9X264"/>
<feature type="binding site" evidence="12">
    <location>
        <position position="55"/>
    </location>
    <ligand>
        <name>Mg(2+)</name>
        <dbReference type="ChEBI" id="CHEBI:18420"/>
        <label>1</label>
    </ligand>
</feature>
<evidence type="ECO:0000256" key="9">
    <source>
        <dbReference type="ARBA" id="ARBA00043187"/>
    </source>
</evidence>
<evidence type="ECO:0000256" key="1">
    <source>
        <dbReference type="ARBA" id="ARBA00010702"/>
    </source>
</evidence>
<sequence length="324" mass="35779">MSPSLQSRAKGAIWGVCVADALGGPVQFRDPGTFEPITGLRFIARFKQPAGSYSDDGSMTLALACSFNKSNTQYNHELSIQHFIEWRTKGRFSTIDRSWDVGRSTRTSLQIWVKYGMEGGDFELAQAKVTDKLNRDEFSGNGSLMRIVPIGLVYWQDSELARKTARKHSQITHPSLTCVEACEAYTELVYRVMNGQTKKEIVHAVSVFPFTHPALKERLSLHRYRTINDWEVKAPSDMTSSGWVVDTLECALWAFFKYDTWKEGALAVVNLGGDSDTAGAVYGGLAGGFYGFDAIPGEWVDGMQKKGFIESIAGALSDGIACDP</sequence>
<comment type="similarity">
    <text evidence="1">Belongs to the ADP-ribosylglycohydrolase family.</text>
</comment>
<feature type="binding site" evidence="12">
    <location>
        <position position="276"/>
    </location>
    <ligand>
        <name>Mg(2+)</name>
        <dbReference type="ChEBI" id="CHEBI:18420"/>
        <label>1</label>
    </ligand>
</feature>
<reference evidence="13" key="2">
    <citation type="journal article" date="2016" name="Fungal Biol.">
        <title>Ochratoxin A production by Penicillium thymicola.</title>
        <authorList>
            <person name="Nguyen H.D.T."/>
            <person name="McMullin D.R."/>
            <person name="Ponomareva E."/>
            <person name="Riley R."/>
            <person name="Pomraning K.R."/>
            <person name="Baker S.E."/>
            <person name="Seifert K.A."/>
        </authorList>
    </citation>
    <scope>NUCLEOTIDE SEQUENCE</scope>
    <source>
        <strain evidence="13">DAOM 180753</strain>
    </source>
</reference>
<dbReference type="InterPro" id="IPR036705">
    <property type="entry name" value="Ribosyl_crysJ1_sf"/>
</dbReference>
<dbReference type="Gene3D" id="1.10.4080.10">
    <property type="entry name" value="ADP-ribosylation/Crystallin J1"/>
    <property type="match status" value="1"/>
</dbReference>
<evidence type="ECO:0000313" key="13">
    <source>
        <dbReference type="EMBL" id="KAJ9481110.1"/>
    </source>
</evidence>
<evidence type="ECO:0000256" key="11">
    <source>
        <dbReference type="ARBA" id="ARBA00049015"/>
    </source>
</evidence>
<evidence type="ECO:0000256" key="5">
    <source>
        <dbReference type="ARBA" id="ARBA00042398"/>
    </source>
</evidence>
<accession>A0AAI9X264</accession>
<dbReference type="Proteomes" id="UP001227192">
    <property type="component" value="Unassembled WGS sequence"/>
</dbReference>
<evidence type="ECO:0000313" key="14">
    <source>
        <dbReference type="Proteomes" id="UP001227192"/>
    </source>
</evidence>
<protein>
    <recommendedName>
        <fullName evidence="4">ADP-ribosylhydrolase ARH3</fullName>
        <ecNumber evidence="2">3.2.1.143</ecNumber>
    </recommendedName>
    <alternativeName>
        <fullName evidence="5">ADP-ribose glycohydrolase ARH3</fullName>
    </alternativeName>
    <alternativeName>
        <fullName evidence="6">ADP-ribosylhydrolase 3</fullName>
    </alternativeName>
    <alternativeName>
        <fullName evidence="9">O-acetyl-ADP-ribose deacetylase ARH3</fullName>
    </alternativeName>
    <alternativeName>
        <fullName evidence="10">Poly(ADP-ribose) glycohydrolase ARH3</fullName>
    </alternativeName>
    <alternativeName>
        <fullName evidence="8">[Protein ADP-ribosylarginine] hydrolase-like protein 2</fullName>
    </alternativeName>
    <alternativeName>
        <fullName evidence="7">[Protein ADP-ribosylserine] hydrolase</fullName>
    </alternativeName>
</protein>
<dbReference type="EC" id="3.2.1.143" evidence="2"/>
<dbReference type="Pfam" id="PF03747">
    <property type="entry name" value="ADP_ribosyl_GH"/>
    <property type="match status" value="1"/>
</dbReference>
<feature type="binding site" evidence="12">
    <location>
        <position position="54"/>
    </location>
    <ligand>
        <name>Mg(2+)</name>
        <dbReference type="ChEBI" id="CHEBI:18420"/>
        <label>1</label>
    </ligand>
</feature>
<dbReference type="EMBL" id="LACB01000908">
    <property type="protein sequence ID" value="KAJ9481110.1"/>
    <property type="molecule type" value="Genomic_DNA"/>
</dbReference>
<feature type="binding site" evidence="12">
    <location>
        <position position="56"/>
    </location>
    <ligand>
        <name>Mg(2+)</name>
        <dbReference type="ChEBI" id="CHEBI:18420"/>
        <label>1</label>
    </ligand>
</feature>
<gene>
    <name evidence="13" type="ORF">VN97_g12394</name>
</gene>
<comment type="cofactor">
    <cofactor evidence="12">
        <name>Mg(2+)</name>
        <dbReference type="ChEBI" id="CHEBI:18420"/>
    </cofactor>
    <text evidence="12">Binds 2 magnesium ions per subunit.</text>
</comment>
<dbReference type="InterPro" id="IPR005502">
    <property type="entry name" value="Ribosyl_crysJ1"/>
</dbReference>
<dbReference type="PANTHER" id="PTHR16222">
    <property type="entry name" value="ADP-RIBOSYLGLYCOHYDROLASE"/>
    <property type="match status" value="1"/>
</dbReference>
<reference evidence="13" key="1">
    <citation type="submission" date="2015-06" db="EMBL/GenBank/DDBJ databases">
        <authorList>
            <person name="Nguyen H."/>
        </authorList>
    </citation>
    <scope>NUCLEOTIDE SEQUENCE</scope>
    <source>
        <strain evidence="13">DAOM 180753</strain>
    </source>
</reference>
<dbReference type="SUPFAM" id="SSF101478">
    <property type="entry name" value="ADP-ribosylglycohydrolase"/>
    <property type="match status" value="1"/>
</dbReference>
<evidence type="ECO:0000256" key="3">
    <source>
        <dbReference type="ARBA" id="ARBA00022801"/>
    </source>
</evidence>
<feature type="binding site" evidence="12">
    <location>
        <position position="274"/>
    </location>
    <ligand>
        <name>Mg(2+)</name>
        <dbReference type="ChEBI" id="CHEBI:18420"/>
        <label>1</label>
    </ligand>
</feature>
<evidence type="ECO:0000256" key="2">
    <source>
        <dbReference type="ARBA" id="ARBA00012255"/>
    </source>
</evidence>
<keyword evidence="12" id="KW-0460">Magnesium</keyword>
<proteinExistence type="inferred from homology"/>
<dbReference type="GO" id="GO:0046872">
    <property type="term" value="F:metal ion binding"/>
    <property type="evidence" value="ECO:0007669"/>
    <property type="project" value="UniProtKB-KW"/>
</dbReference>
<keyword evidence="14" id="KW-1185">Reference proteome</keyword>